<keyword evidence="1" id="KW-1133">Transmembrane helix</keyword>
<evidence type="ECO:0000313" key="4">
    <source>
        <dbReference type="Proteomes" id="UP000444960"/>
    </source>
</evidence>
<dbReference type="OrthoDB" id="4641436at2"/>
<dbReference type="InterPro" id="IPR002372">
    <property type="entry name" value="PQQ_rpt_dom"/>
</dbReference>
<keyword evidence="1" id="KW-0812">Transmembrane</keyword>
<dbReference type="EMBL" id="BJOV01000005">
    <property type="protein sequence ID" value="GEE02543.1"/>
    <property type="molecule type" value="Genomic_DNA"/>
</dbReference>
<protein>
    <recommendedName>
        <fullName evidence="2">Pyrrolo-quinoline quinone repeat domain-containing protein</fullName>
    </recommendedName>
</protein>
<evidence type="ECO:0000313" key="3">
    <source>
        <dbReference type="EMBL" id="GEE02543.1"/>
    </source>
</evidence>
<keyword evidence="4" id="KW-1185">Reference proteome</keyword>
<dbReference type="Pfam" id="PF13360">
    <property type="entry name" value="PQQ_2"/>
    <property type="match status" value="1"/>
</dbReference>
<dbReference type="SUPFAM" id="SSF50998">
    <property type="entry name" value="Quinoprotein alcohol dehydrogenase-like"/>
    <property type="match status" value="1"/>
</dbReference>
<keyword evidence="1" id="KW-0472">Membrane</keyword>
<name>A0A7I9VBP8_9ACTN</name>
<feature type="transmembrane region" description="Helical" evidence="1">
    <location>
        <begin position="156"/>
        <end position="176"/>
    </location>
</feature>
<feature type="transmembrane region" description="Helical" evidence="1">
    <location>
        <begin position="125"/>
        <end position="144"/>
    </location>
</feature>
<dbReference type="AlphaFoldDB" id="A0A7I9VBP8"/>
<organism evidence="3 4">
    <name type="scientific">Gordonia spumicola</name>
    <dbReference type="NCBI Taxonomy" id="589161"/>
    <lineage>
        <taxon>Bacteria</taxon>
        <taxon>Bacillati</taxon>
        <taxon>Actinomycetota</taxon>
        <taxon>Actinomycetes</taxon>
        <taxon>Mycobacteriales</taxon>
        <taxon>Gordoniaceae</taxon>
        <taxon>Gordonia</taxon>
    </lineage>
</organism>
<evidence type="ECO:0000256" key="1">
    <source>
        <dbReference type="SAM" id="Phobius"/>
    </source>
</evidence>
<evidence type="ECO:0000259" key="2">
    <source>
        <dbReference type="Pfam" id="PF13360"/>
    </source>
</evidence>
<dbReference type="Proteomes" id="UP000444960">
    <property type="component" value="Unassembled WGS sequence"/>
</dbReference>
<dbReference type="RefSeq" id="WP_161896210.1">
    <property type="nucleotide sequence ID" value="NZ_BJOV01000005.1"/>
</dbReference>
<gene>
    <name evidence="3" type="ORF">nbrc107696_29890</name>
</gene>
<feature type="transmembrane region" description="Helical" evidence="1">
    <location>
        <begin position="91"/>
        <end position="113"/>
    </location>
</feature>
<feature type="transmembrane region" description="Helical" evidence="1">
    <location>
        <begin position="23"/>
        <end position="45"/>
    </location>
</feature>
<dbReference type="InterPro" id="IPR015943">
    <property type="entry name" value="WD40/YVTN_repeat-like_dom_sf"/>
</dbReference>
<feature type="domain" description="Pyrrolo-quinoline quinone repeat" evidence="2">
    <location>
        <begin position="245"/>
        <end position="409"/>
    </location>
</feature>
<proteinExistence type="predicted"/>
<accession>A0A7I9VBP8</accession>
<feature type="transmembrane region" description="Helical" evidence="1">
    <location>
        <begin position="60"/>
        <end position="79"/>
    </location>
</feature>
<sequence>MSDADSPEIASNGDRTRDGLKSLVPFAAIVGLLAASAVFAAYSLMSADTGADSSFAPLRIPLAVAVMTAASVGCFGAWVAWRGATPESGRFVRTAALSALAALVLGAASYGMFATDTFTGFSHTRAVNAVAAAIIALGALAMAGEQLTDRPTRAPTWVTAVAGLVVLAVVGAAVAVGRPPASPDGQTEISVDIGDLTPWPSVDPPKRISTSYTRVATSEKHRRGDDDYVTRYQLGHGYLTDRFEMVNAATGTVRWRIDTPTDRPVRVVVVDGAGLAVVIDADRPGGRRATAIDAETGAVRWTSDQQLTTWQTGGVAEVRLLDEGVLTGVSDDAHTLTAFSPKNGQPTWSHRVEGDCVIRHVDTRPRLAAVVSCPGLPNRMRFLDADAGRMTSQRDYDRGDFSSMRLLEIADRFDRTEPSARTAGVTDLASGRRTLTFAPDERLDSCTAAADCLMVARRYPDVDRASRIVSLTGARPDVRVAQEAPTGLPMWLDDQVVWVIEPEQSTAHRCGLTIVDRRTGHGSWVPDVCGDLFVVDGAVIVATDAELYRFEGADR</sequence>
<comment type="caution">
    <text evidence="3">The sequence shown here is derived from an EMBL/GenBank/DDBJ whole genome shotgun (WGS) entry which is preliminary data.</text>
</comment>
<dbReference type="InterPro" id="IPR011047">
    <property type="entry name" value="Quinoprotein_ADH-like_sf"/>
</dbReference>
<reference evidence="4" key="1">
    <citation type="submission" date="2019-06" db="EMBL/GenBank/DDBJ databases">
        <title>Gordonia isolated from sludge of a wastewater treatment plant.</title>
        <authorList>
            <person name="Tamura T."/>
            <person name="Aoyama K."/>
            <person name="Kang Y."/>
            <person name="Saito S."/>
            <person name="Akiyama N."/>
            <person name="Yazawa K."/>
            <person name="Gonoi T."/>
            <person name="Mikami Y."/>
        </authorList>
    </citation>
    <scope>NUCLEOTIDE SEQUENCE [LARGE SCALE GENOMIC DNA]</scope>
    <source>
        <strain evidence="4">NBRC 107696</strain>
    </source>
</reference>
<dbReference type="Gene3D" id="2.130.10.10">
    <property type="entry name" value="YVTN repeat-like/Quinoprotein amine dehydrogenase"/>
    <property type="match status" value="1"/>
</dbReference>